<proteinExistence type="predicted"/>
<dbReference type="EMBL" id="BARV01020356">
    <property type="protein sequence ID" value="GAI26402.1"/>
    <property type="molecule type" value="Genomic_DNA"/>
</dbReference>
<protein>
    <submittedName>
        <fullName evidence="1">Uncharacterized protein</fullName>
    </submittedName>
</protein>
<sequence length="70" mass="8413">MIKTTHLLSCSHAFNQKSLYDYFMPCIILKKMPGQRLKIRVYGDRYWNYNLDKNYIRYVASSRVTANPYI</sequence>
<accession>X1M476</accession>
<comment type="caution">
    <text evidence="1">The sequence shown here is derived from an EMBL/GenBank/DDBJ whole genome shotgun (WGS) entry which is preliminary data.</text>
</comment>
<gene>
    <name evidence="1" type="ORF">S06H3_33987</name>
</gene>
<reference evidence="1" key="1">
    <citation type="journal article" date="2014" name="Front. Microbiol.">
        <title>High frequency of phylogenetically diverse reductive dehalogenase-homologous genes in deep subseafloor sedimentary metagenomes.</title>
        <authorList>
            <person name="Kawai M."/>
            <person name="Futagami T."/>
            <person name="Toyoda A."/>
            <person name="Takaki Y."/>
            <person name="Nishi S."/>
            <person name="Hori S."/>
            <person name="Arai W."/>
            <person name="Tsubouchi T."/>
            <person name="Morono Y."/>
            <person name="Uchiyama I."/>
            <person name="Ito T."/>
            <person name="Fujiyama A."/>
            <person name="Inagaki F."/>
            <person name="Takami H."/>
        </authorList>
    </citation>
    <scope>NUCLEOTIDE SEQUENCE</scope>
    <source>
        <strain evidence="1">Expedition CK06-06</strain>
    </source>
</reference>
<evidence type="ECO:0000313" key="1">
    <source>
        <dbReference type="EMBL" id="GAI26402.1"/>
    </source>
</evidence>
<name>X1M476_9ZZZZ</name>
<organism evidence="1">
    <name type="scientific">marine sediment metagenome</name>
    <dbReference type="NCBI Taxonomy" id="412755"/>
    <lineage>
        <taxon>unclassified sequences</taxon>
        <taxon>metagenomes</taxon>
        <taxon>ecological metagenomes</taxon>
    </lineage>
</organism>
<dbReference type="AlphaFoldDB" id="X1M476"/>